<comment type="caution">
    <text evidence="2">The sequence shown here is derived from an EMBL/GenBank/DDBJ whole genome shotgun (WGS) entry which is preliminary data.</text>
</comment>
<evidence type="ECO:0000259" key="1">
    <source>
        <dbReference type="Pfam" id="PF24035"/>
    </source>
</evidence>
<dbReference type="AlphaFoldDB" id="A0A0W1RCR9"/>
<dbReference type="InterPro" id="IPR036388">
    <property type="entry name" value="WH-like_DNA-bd_sf"/>
</dbReference>
<accession>A0A0W1RCR9</accession>
<dbReference type="SUPFAM" id="SSF46785">
    <property type="entry name" value="Winged helix' DNA-binding domain"/>
    <property type="match status" value="1"/>
</dbReference>
<gene>
    <name evidence="2" type="ORF">AUR64_04705</name>
</gene>
<evidence type="ECO:0000313" key="2">
    <source>
        <dbReference type="EMBL" id="KTG11230.1"/>
    </source>
</evidence>
<dbReference type="EMBL" id="LOPU01000011">
    <property type="protein sequence ID" value="KTG11230.1"/>
    <property type="molecule type" value="Genomic_DNA"/>
</dbReference>
<evidence type="ECO:0000313" key="3">
    <source>
        <dbReference type="Proteomes" id="UP000054387"/>
    </source>
</evidence>
<dbReference type="STRING" id="1514971.AUR64_04705"/>
<dbReference type="Gene3D" id="1.10.10.10">
    <property type="entry name" value="Winged helix-like DNA-binding domain superfamily/Winged helix DNA-binding domain"/>
    <property type="match status" value="1"/>
</dbReference>
<protein>
    <recommendedName>
        <fullName evidence="1">DUF7344 domain-containing protein</fullName>
    </recommendedName>
</protein>
<reference evidence="2 3" key="1">
    <citation type="submission" date="2015-12" db="EMBL/GenBank/DDBJ databases">
        <title>Haloprofundus marisrubri gen. nov., sp. nov., an extremely halophilic archaeon isolated from the Discovery deep brine-seawater interface in the Red Sea.</title>
        <authorList>
            <person name="Zhang G."/>
            <person name="Stingl U."/>
            <person name="Rashid M."/>
        </authorList>
    </citation>
    <scope>NUCLEOTIDE SEQUENCE [LARGE SCALE GENOMIC DNA]</scope>
    <source>
        <strain evidence="2 3">SB9</strain>
    </source>
</reference>
<dbReference type="InterPro" id="IPR036390">
    <property type="entry name" value="WH_DNA-bd_sf"/>
</dbReference>
<dbReference type="Proteomes" id="UP000054387">
    <property type="component" value="Unassembled WGS sequence"/>
</dbReference>
<dbReference type="Pfam" id="PF24035">
    <property type="entry name" value="DUF7344"/>
    <property type="match status" value="1"/>
</dbReference>
<dbReference type="OrthoDB" id="331021at2157"/>
<proteinExistence type="predicted"/>
<keyword evidence="3" id="KW-1185">Reference proteome</keyword>
<dbReference type="InterPro" id="IPR055768">
    <property type="entry name" value="DUF7344"/>
</dbReference>
<organism evidence="2 3">
    <name type="scientific">Haloprofundus marisrubri</name>
    <dbReference type="NCBI Taxonomy" id="1514971"/>
    <lineage>
        <taxon>Archaea</taxon>
        <taxon>Methanobacteriati</taxon>
        <taxon>Methanobacteriota</taxon>
        <taxon>Stenosarchaea group</taxon>
        <taxon>Halobacteria</taxon>
        <taxon>Halobacteriales</taxon>
        <taxon>Haloferacaceae</taxon>
        <taxon>Haloprofundus</taxon>
    </lineage>
</organism>
<dbReference type="RefSeq" id="WP_058580292.1">
    <property type="nucleotide sequence ID" value="NZ_LOPU01000011.1"/>
</dbReference>
<feature type="domain" description="DUF7344" evidence="1">
    <location>
        <begin position="20"/>
        <end position="91"/>
    </location>
</feature>
<sequence>MSSVHTPLDAENEKTHTELFDSLADERRRRVLGVVEQADDRYPVELLAKMLADETDESDTETFQLSLVHTHLPKLDDAGLVTYDADDRVVTSTPSTANALAVVEAAEVQMQ</sequence>
<name>A0A0W1RCR9_9EURY</name>